<reference evidence="2" key="1">
    <citation type="submission" date="2022-11" db="UniProtKB">
        <authorList>
            <consortium name="WormBaseParasite"/>
        </authorList>
    </citation>
    <scope>IDENTIFICATION</scope>
</reference>
<dbReference type="Proteomes" id="UP000887574">
    <property type="component" value="Unplaced"/>
</dbReference>
<dbReference type="AlphaFoldDB" id="A0A915D7I8"/>
<evidence type="ECO:0000313" key="2">
    <source>
        <dbReference type="WBParaSite" id="jg16302"/>
    </source>
</evidence>
<protein>
    <submittedName>
        <fullName evidence="2">FBD domain-containing protein</fullName>
    </submittedName>
</protein>
<name>A0A915D7I8_9BILA</name>
<proteinExistence type="predicted"/>
<evidence type="ECO:0000313" key="1">
    <source>
        <dbReference type="Proteomes" id="UP000887574"/>
    </source>
</evidence>
<organism evidence="1 2">
    <name type="scientific">Ditylenchus dipsaci</name>
    <dbReference type="NCBI Taxonomy" id="166011"/>
    <lineage>
        <taxon>Eukaryota</taxon>
        <taxon>Metazoa</taxon>
        <taxon>Ecdysozoa</taxon>
        <taxon>Nematoda</taxon>
        <taxon>Chromadorea</taxon>
        <taxon>Rhabditida</taxon>
        <taxon>Tylenchina</taxon>
        <taxon>Tylenchomorpha</taxon>
        <taxon>Sphaerularioidea</taxon>
        <taxon>Anguinidae</taxon>
        <taxon>Anguininae</taxon>
        <taxon>Ditylenchus</taxon>
    </lineage>
</organism>
<keyword evidence="1" id="KW-1185">Reference proteome</keyword>
<accession>A0A915D7I8</accession>
<sequence length="337" mass="38879">MVNLDRDLLFEVADKLVFSQPDGLNSAQLLKVADFMLVNRACKHAFLSQFSTIRTYIFDRLPSVNFYCRFFQNHTLFGILKKDKWLVALLIQTGKFKPKWIYLTDEFMCGLEENHSKQIINLEAKNPMECFSLLLGFHDVGLDLCQYKGPELQLEFVEISGNFQYLTNMDMILGLNADGMKLTVHVDDPCQMPAMTSFSPVKSLRMESVHVSCEYAWSIPCDDGDPYKNFPASEWLKLLSYLVSSCSNLKELRVSYFLLKVVNAMKDEVLPQILKDGCFIKVEIFAYLQVNDLLSIPLLDHELFKIGQPRQMDDRLEFCRVVQFPEQAELSLNLSRE</sequence>
<dbReference type="WBParaSite" id="jg16302">
    <property type="protein sequence ID" value="jg16302"/>
    <property type="gene ID" value="jg16302"/>
</dbReference>